<organism evidence="2 3">
    <name type="scientific">Paractinoplanes atraurantiacus</name>
    <dbReference type="NCBI Taxonomy" id="1036182"/>
    <lineage>
        <taxon>Bacteria</taxon>
        <taxon>Bacillati</taxon>
        <taxon>Actinomycetota</taxon>
        <taxon>Actinomycetes</taxon>
        <taxon>Micromonosporales</taxon>
        <taxon>Micromonosporaceae</taxon>
        <taxon>Paractinoplanes</taxon>
    </lineage>
</organism>
<dbReference type="PANTHER" id="PTHR35908:SF1">
    <property type="entry name" value="CONSERVED PROTEIN"/>
    <property type="match status" value="1"/>
</dbReference>
<reference evidence="2 3" key="1">
    <citation type="submission" date="2017-09" db="EMBL/GenBank/DDBJ databases">
        <authorList>
            <person name="Ehlers B."/>
            <person name="Leendertz F.H."/>
        </authorList>
    </citation>
    <scope>NUCLEOTIDE SEQUENCE [LARGE SCALE GENOMIC DNA]</scope>
    <source>
        <strain evidence="2 3">CGMCC 4.6857</strain>
    </source>
</reference>
<evidence type="ECO:0000313" key="2">
    <source>
        <dbReference type="EMBL" id="SNY45058.1"/>
    </source>
</evidence>
<proteinExistence type="predicted"/>
<protein>
    <recommendedName>
        <fullName evidence="1">Glyoxalase-like domain-containing protein</fullName>
    </recommendedName>
</protein>
<accession>A0A285IAR0</accession>
<keyword evidence="3" id="KW-1185">Reference proteome</keyword>
<dbReference type="PANTHER" id="PTHR35908">
    <property type="entry name" value="HYPOTHETICAL FUSION PROTEIN"/>
    <property type="match status" value="1"/>
</dbReference>
<dbReference type="InterPro" id="IPR029068">
    <property type="entry name" value="Glyas_Bleomycin-R_OHBP_Dase"/>
</dbReference>
<feature type="domain" description="Glyoxalase-like" evidence="1">
    <location>
        <begin position="19"/>
        <end position="108"/>
    </location>
</feature>
<sequence length="242" mass="25933">MVRVRWVTGFLDSPSRVAEPFWQAVTGSGLSARRGPAGEFATLLPADGDAYLRVQVLAGAPPRTHADLHVESVAEAAAEAVGRGAVVVLDEGDLVVVRSPAGVVFCLVPWHGEKRRPGAGRRSLVDQLCVDVPSALFEAEIEFWSGLTGWPRRPSDLPEFEHLERGAGMPLKLLFQRIGSAEAGMHVDFACTDVDAEVRRHVELGASVVRRVPGQWTTLTDPVGREYCVTGRAPLPGNVGGA</sequence>
<evidence type="ECO:0000259" key="1">
    <source>
        <dbReference type="Pfam" id="PF18029"/>
    </source>
</evidence>
<dbReference type="Gene3D" id="3.10.180.10">
    <property type="entry name" value="2,3-Dihydroxybiphenyl 1,2-Dioxygenase, domain 1"/>
    <property type="match status" value="2"/>
</dbReference>
<dbReference type="InterPro" id="IPR041581">
    <property type="entry name" value="Glyoxalase_6"/>
</dbReference>
<dbReference type="Proteomes" id="UP000219612">
    <property type="component" value="Unassembled WGS sequence"/>
</dbReference>
<feature type="domain" description="Glyoxalase-like" evidence="1">
    <location>
        <begin position="128"/>
        <end position="230"/>
    </location>
</feature>
<evidence type="ECO:0000313" key="3">
    <source>
        <dbReference type="Proteomes" id="UP000219612"/>
    </source>
</evidence>
<dbReference type="EMBL" id="OBDY01000007">
    <property type="protein sequence ID" value="SNY45058.1"/>
    <property type="molecule type" value="Genomic_DNA"/>
</dbReference>
<dbReference type="Pfam" id="PF18029">
    <property type="entry name" value="Glyoxalase_6"/>
    <property type="match status" value="2"/>
</dbReference>
<dbReference type="SUPFAM" id="SSF54593">
    <property type="entry name" value="Glyoxalase/Bleomycin resistance protein/Dihydroxybiphenyl dioxygenase"/>
    <property type="match status" value="2"/>
</dbReference>
<name>A0A285IAR0_9ACTN</name>
<gene>
    <name evidence="2" type="ORF">SAMN05421748_107165</name>
</gene>
<dbReference type="AlphaFoldDB" id="A0A285IAR0"/>